<feature type="transmembrane region" description="Helical" evidence="8">
    <location>
        <begin position="134"/>
        <end position="152"/>
    </location>
</feature>
<dbReference type="EMBL" id="CP058316">
    <property type="protein sequence ID" value="QLD11259.1"/>
    <property type="molecule type" value="Genomic_DNA"/>
</dbReference>
<dbReference type="AlphaFoldDB" id="A0A7D5IP20"/>
<evidence type="ECO:0000256" key="8">
    <source>
        <dbReference type="RuleBase" id="RU363032"/>
    </source>
</evidence>
<dbReference type="PANTHER" id="PTHR43357">
    <property type="entry name" value="INNER MEMBRANE ABC TRANSPORTER PERMEASE PROTEIN YDCV"/>
    <property type="match status" value="1"/>
</dbReference>
<dbReference type="RefSeq" id="WP_178011060.1">
    <property type="nucleotide sequence ID" value="NZ_CP058316.1"/>
</dbReference>
<sequence>MRSALSPSPAARWVIGVLVGTVFAVPFVATALFTLTLPDGSYSFERWLALADPANAARYAPVWTGLANSLVLAVVTVAIVLFLFAPTMVLVALRFPGLRRGMEFVALLPIAIPAIVLVVGLAPIYLAIGRTVGTGAWTLAFAYGVLVMPFAYRSIQASIDAVDLKTLSEAARTLGAGWPAILVRVIAPNLRPGLLAASLISVAVVLGEFTIASLLNRQVLQTGLVVVNRQDAWAAAIFTLLALAFAFVLLLVIGRVGRVGTGRKAP</sequence>
<comment type="similarity">
    <text evidence="8">Belongs to the binding-protein-dependent transport system permease family.</text>
</comment>
<dbReference type="Proteomes" id="UP000509638">
    <property type="component" value="Chromosome"/>
</dbReference>
<evidence type="ECO:0000259" key="9">
    <source>
        <dbReference type="PROSITE" id="PS50928"/>
    </source>
</evidence>
<organism evidence="10 11">
    <name type="scientific">Microbacterium oleivorans</name>
    <dbReference type="NCBI Taxonomy" id="273677"/>
    <lineage>
        <taxon>Bacteria</taxon>
        <taxon>Bacillati</taxon>
        <taxon>Actinomycetota</taxon>
        <taxon>Actinomycetes</taxon>
        <taxon>Micrococcales</taxon>
        <taxon>Microbacteriaceae</taxon>
        <taxon>Microbacterium</taxon>
    </lineage>
</organism>
<dbReference type="GO" id="GO:0055085">
    <property type="term" value="P:transmembrane transport"/>
    <property type="evidence" value="ECO:0007669"/>
    <property type="project" value="InterPro"/>
</dbReference>
<keyword evidence="3" id="KW-1003">Cell membrane</keyword>
<feature type="transmembrane region" description="Helical" evidence="8">
    <location>
        <begin position="70"/>
        <end position="93"/>
    </location>
</feature>
<keyword evidence="6 8" id="KW-1133">Transmembrane helix</keyword>
<dbReference type="PROSITE" id="PS50928">
    <property type="entry name" value="ABC_TM1"/>
    <property type="match status" value="1"/>
</dbReference>
<dbReference type="GO" id="GO:0005886">
    <property type="term" value="C:plasma membrane"/>
    <property type="evidence" value="ECO:0007669"/>
    <property type="project" value="UniProtKB-SubCell"/>
</dbReference>
<evidence type="ECO:0000256" key="3">
    <source>
        <dbReference type="ARBA" id="ARBA00022475"/>
    </source>
</evidence>
<reference evidence="10 11" key="1">
    <citation type="submission" date="2020-06" db="EMBL/GenBank/DDBJ databases">
        <authorList>
            <person name="Jo H."/>
        </authorList>
    </citation>
    <scope>NUCLEOTIDE SEQUENCE [LARGE SCALE GENOMIC DNA]</scope>
    <source>
        <strain evidence="10 11">I46</strain>
    </source>
</reference>
<feature type="transmembrane region" description="Helical" evidence="8">
    <location>
        <begin position="232"/>
        <end position="254"/>
    </location>
</feature>
<dbReference type="PANTHER" id="PTHR43357:SF4">
    <property type="entry name" value="INNER MEMBRANE ABC TRANSPORTER PERMEASE PROTEIN YDCV"/>
    <property type="match status" value="1"/>
</dbReference>
<keyword evidence="4" id="KW-0997">Cell inner membrane</keyword>
<evidence type="ECO:0000256" key="6">
    <source>
        <dbReference type="ARBA" id="ARBA00022989"/>
    </source>
</evidence>
<keyword evidence="5 8" id="KW-0812">Transmembrane</keyword>
<dbReference type="Pfam" id="PF00528">
    <property type="entry name" value="BPD_transp_1"/>
    <property type="match status" value="1"/>
</dbReference>
<dbReference type="InterPro" id="IPR035906">
    <property type="entry name" value="MetI-like_sf"/>
</dbReference>
<keyword evidence="7 8" id="KW-0472">Membrane</keyword>
<name>A0A7D5IP20_9MICO</name>
<proteinExistence type="inferred from homology"/>
<gene>
    <name evidence="10" type="ORF">HW566_05415</name>
</gene>
<evidence type="ECO:0000313" key="10">
    <source>
        <dbReference type="EMBL" id="QLD11259.1"/>
    </source>
</evidence>
<feature type="transmembrane region" description="Helical" evidence="8">
    <location>
        <begin position="12"/>
        <end position="37"/>
    </location>
</feature>
<dbReference type="Gene3D" id="1.10.3720.10">
    <property type="entry name" value="MetI-like"/>
    <property type="match status" value="1"/>
</dbReference>
<evidence type="ECO:0000256" key="7">
    <source>
        <dbReference type="ARBA" id="ARBA00023136"/>
    </source>
</evidence>
<feature type="transmembrane region" description="Helical" evidence="8">
    <location>
        <begin position="194"/>
        <end position="212"/>
    </location>
</feature>
<feature type="transmembrane region" description="Helical" evidence="8">
    <location>
        <begin position="105"/>
        <end position="128"/>
    </location>
</feature>
<evidence type="ECO:0000313" key="11">
    <source>
        <dbReference type="Proteomes" id="UP000509638"/>
    </source>
</evidence>
<keyword evidence="2 8" id="KW-0813">Transport</keyword>
<feature type="domain" description="ABC transmembrane type-1" evidence="9">
    <location>
        <begin position="66"/>
        <end position="253"/>
    </location>
</feature>
<protein>
    <submittedName>
        <fullName evidence="10">ABC transporter permease subunit</fullName>
    </submittedName>
</protein>
<accession>A0A7D5IP20</accession>
<evidence type="ECO:0000256" key="4">
    <source>
        <dbReference type="ARBA" id="ARBA00022519"/>
    </source>
</evidence>
<evidence type="ECO:0000256" key="1">
    <source>
        <dbReference type="ARBA" id="ARBA00004429"/>
    </source>
</evidence>
<evidence type="ECO:0000256" key="2">
    <source>
        <dbReference type="ARBA" id="ARBA00022448"/>
    </source>
</evidence>
<comment type="subcellular location">
    <subcellularLocation>
        <location evidence="1">Cell inner membrane</location>
        <topology evidence="1">Multi-pass membrane protein</topology>
    </subcellularLocation>
    <subcellularLocation>
        <location evidence="8">Cell membrane</location>
        <topology evidence="8">Multi-pass membrane protein</topology>
    </subcellularLocation>
</comment>
<evidence type="ECO:0000256" key="5">
    <source>
        <dbReference type="ARBA" id="ARBA00022692"/>
    </source>
</evidence>
<dbReference type="SUPFAM" id="SSF161098">
    <property type="entry name" value="MetI-like"/>
    <property type="match status" value="1"/>
</dbReference>
<dbReference type="CDD" id="cd06261">
    <property type="entry name" value="TM_PBP2"/>
    <property type="match status" value="1"/>
</dbReference>
<dbReference type="InterPro" id="IPR000515">
    <property type="entry name" value="MetI-like"/>
</dbReference>